<reference evidence="1" key="1">
    <citation type="submission" date="2018-05" db="EMBL/GenBank/DDBJ databases">
        <authorList>
            <person name="Lanie J.A."/>
            <person name="Ng W.-L."/>
            <person name="Kazmierczak K.M."/>
            <person name="Andrzejewski T.M."/>
            <person name="Davidsen T.M."/>
            <person name="Wayne K.J."/>
            <person name="Tettelin H."/>
            <person name="Glass J.I."/>
            <person name="Rusch D."/>
            <person name="Podicherti R."/>
            <person name="Tsui H.-C.T."/>
            <person name="Winkler M.E."/>
        </authorList>
    </citation>
    <scope>NUCLEOTIDE SEQUENCE</scope>
</reference>
<evidence type="ECO:0000313" key="1">
    <source>
        <dbReference type="EMBL" id="SVD17889.1"/>
    </source>
</evidence>
<sequence>MKRFFSIFILGIFFMNIAISGYVKVPKNQRKQYRMEPAPSVSVQNNVSFKATLPNTRNSGTYALVDSSGNGYGMVAANTRPLFVDIDNSNWFACYRQYAGEQTTHGQIGGAFSTDGESWQTYSNLNYNGNPPWGGGTGAGQGGLTTAQGRYPSALGTPDQPLAIWNEYAANPETSNG</sequence>
<protein>
    <submittedName>
        <fullName evidence="1">Uncharacterized protein</fullName>
    </submittedName>
</protein>
<dbReference type="AlphaFoldDB" id="A0A382T6W0"/>
<gene>
    <name evidence="1" type="ORF">METZ01_LOCUS370743</name>
</gene>
<organism evidence="1">
    <name type="scientific">marine metagenome</name>
    <dbReference type="NCBI Taxonomy" id="408172"/>
    <lineage>
        <taxon>unclassified sequences</taxon>
        <taxon>metagenomes</taxon>
        <taxon>ecological metagenomes</taxon>
    </lineage>
</organism>
<name>A0A382T6W0_9ZZZZ</name>
<dbReference type="EMBL" id="UINC01134378">
    <property type="protein sequence ID" value="SVD17889.1"/>
    <property type="molecule type" value="Genomic_DNA"/>
</dbReference>
<accession>A0A382T6W0</accession>
<feature type="non-terminal residue" evidence="1">
    <location>
        <position position="177"/>
    </location>
</feature>
<proteinExistence type="predicted"/>